<dbReference type="InterPro" id="IPR018062">
    <property type="entry name" value="HTH_AraC-typ_CS"/>
</dbReference>
<evidence type="ECO:0000313" key="7">
    <source>
        <dbReference type="EMBL" id="MBD2847383.1"/>
    </source>
</evidence>
<dbReference type="InterPro" id="IPR037923">
    <property type="entry name" value="HTH-like"/>
</dbReference>
<evidence type="ECO:0000256" key="2">
    <source>
        <dbReference type="ARBA" id="ARBA00023015"/>
    </source>
</evidence>
<dbReference type="InterPro" id="IPR020449">
    <property type="entry name" value="Tscrpt_reg_AraC-type_HTH"/>
</dbReference>
<keyword evidence="4" id="KW-0010">Activator</keyword>
<dbReference type="Gene3D" id="1.10.10.60">
    <property type="entry name" value="Homeodomain-like"/>
    <property type="match status" value="2"/>
</dbReference>
<protein>
    <submittedName>
        <fullName evidence="7">Helix-turn-helix transcriptional regulator</fullName>
    </submittedName>
</protein>
<dbReference type="GO" id="GO:0003700">
    <property type="term" value="F:DNA-binding transcription factor activity"/>
    <property type="evidence" value="ECO:0007669"/>
    <property type="project" value="InterPro"/>
</dbReference>
<evidence type="ECO:0000256" key="3">
    <source>
        <dbReference type="ARBA" id="ARBA00023125"/>
    </source>
</evidence>
<organism evidence="7 8">
    <name type="scientific">Paenibacillus sabuli</name>
    <dbReference type="NCBI Taxonomy" id="2772509"/>
    <lineage>
        <taxon>Bacteria</taxon>
        <taxon>Bacillati</taxon>
        <taxon>Bacillota</taxon>
        <taxon>Bacilli</taxon>
        <taxon>Bacillales</taxon>
        <taxon>Paenibacillaceae</taxon>
        <taxon>Paenibacillus</taxon>
    </lineage>
</organism>
<dbReference type="Proteomes" id="UP000621560">
    <property type="component" value="Unassembled WGS sequence"/>
</dbReference>
<accession>A0A927GTA2</accession>
<dbReference type="InterPro" id="IPR003313">
    <property type="entry name" value="AraC-bd"/>
</dbReference>
<keyword evidence="5" id="KW-0804">Transcription</keyword>
<comment type="caution">
    <text evidence="7">The sequence shown here is derived from an EMBL/GenBank/DDBJ whole genome shotgun (WGS) entry which is preliminary data.</text>
</comment>
<keyword evidence="2" id="KW-0805">Transcription regulation</keyword>
<dbReference type="GO" id="GO:0043565">
    <property type="term" value="F:sequence-specific DNA binding"/>
    <property type="evidence" value="ECO:0007669"/>
    <property type="project" value="InterPro"/>
</dbReference>
<gene>
    <name evidence="7" type="ORF">IDH44_19450</name>
</gene>
<sequence length="285" mass="32152">MQEWEDQFADFYYFVPGRLEQTGGLWPLRAGRNRAKAVYRVGPRQIECCSMHLIAQGELELLYGQEQVRLRAGDAFCLYPGRLYTYGAVPDGSPPPRLMWVAFQGPQAVPMLDALGFTSQRPCLVGGCGAHTLKAMEQLLDTAYSQTATGGLAMELLADLYRLFGSMGAGRGGQRSETDWLEACWRYMETHYTEPLSVDGVAARFGMHRSSFSTRFSRRFGLSPSRFLQRLRMEKGAMLLRDTEDAVTEIAYTLGYAELFAFTRAFRAYFGCSPRQFRAQNKNTI</sequence>
<dbReference type="PRINTS" id="PR00032">
    <property type="entry name" value="HTHARAC"/>
</dbReference>
<dbReference type="InterPro" id="IPR050204">
    <property type="entry name" value="AraC_XylS_family_regulators"/>
</dbReference>
<dbReference type="Pfam" id="PF02311">
    <property type="entry name" value="AraC_binding"/>
    <property type="match status" value="1"/>
</dbReference>
<dbReference type="RefSeq" id="WP_190920485.1">
    <property type="nucleotide sequence ID" value="NZ_JACXIZ010000036.1"/>
</dbReference>
<reference evidence="7" key="1">
    <citation type="submission" date="2020-09" db="EMBL/GenBank/DDBJ databases">
        <title>A novel bacterium of genus Paenibacillus, isolated from South China Sea.</title>
        <authorList>
            <person name="Huang H."/>
            <person name="Mo K."/>
            <person name="Hu Y."/>
        </authorList>
    </citation>
    <scope>NUCLEOTIDE SEQUENCE</scope>
    <source>
        <strain evidence="7">IB182496</strain>
    </source>
</reference>
<dbReference type="PANTHER" id="PTHR46796:SF13">
    <property type="entry name" value="HTH-TYPE TRANSCRIPTIONAL ACTIVATOR RHAS"/>
    <property type="match status" value="1"/>
</dbReference>
<evidence type="ECO:0000256" key="1">
    <source>
        <dbReference type="ARBA" id="ARBA00022490"/>
    </source>
</evidence>
<evidence type="ECO:0000256" key="4">
    <source>
        <dbReference type="ARBA" id="ARBA00023159"/>
    </source>
</evidence>
<proteinExistence type="predicted"/>
<keyword evidence="8" id="KW-1185">Reference proteome</keyword>
<dbReference type="AlphaFoldDB" id="A0A927GTA2"/>
<dbReference type="InterPro" id="IPR009057">
    <property type="entry name" value="Homeodomain-like_sf"/>
</dbReference>
<dbReference type="PROSITE" id="PS00041">
    <property type="entry name" value="HTH_ARAC_FAMILY_1"/>
    <property type="match status" value="1"/>
</dbReference>
<dbReference type="PROSITE" id="PS01124">
    <property type="entry name" value="HTH_ARAC_FAMILY_2"/>
    <property type="match status" value="1"/>
</dbReference>
<feature type="domain" description="HTH araC/xylS-type" evidence="6">
    <location>
        <begin position="182"/>
        <end position="280"/>
    </location>
</feature>
<dbReference type="SUPFAM" id="SSF51215">
    <property type="entry name" value="Regulatory protein AraC"/>
    <property type="match status" value="1"/>
</dbReference>
<keyword evidence="1" id="KW-0963">Cytoplasm</keyword>
<evidence type="ECO:0000313" key="8">
    <source>
        <dbReference type="Proteomes" id="UP000621560"/>
    </source>
</evidence>
<dbReference type="PANTHER" id="PTHR46796">
    <property type="entry name" value="HTH-TYPE TRANSCRIPTIONAL ACTIVATOR RHAS-RELATED"/>
    <property type="match status" value="1"/>
</dbReference>
<evidence type="ECO:0000256" key="5">
    <source>
        <dbReference type="ARBA" id="ARBA00023163"/>
    </source>
</evidence>
<dbReference type="InterPro" id="IPR018060">
    <property type="entry name" value="HTH_AraC"/>
</dbReference>
<dbReference type="Pfam" id="PF12833">
    <property type="entry name" value="HTH_18"/>
    <property type="match status" value="1"/>
</dbReference>
<dbReference type="SMART" id="SM00342">
    <property type="entry name" value="HTH_ARAC"/>
    <property type="match status" value="1"/>
</dbReference>
<dbReference type="EMBL" id="JACXIZ010000036">
    <property type="protein sequence ID" value="MBD2847383.1"/>
    <property type="molecule type" value="Genomic_DNA"/>
</dbReference>
<dbReference type="SUPFAM" id="SSF46689">
    <property type="entry name" value="Homeodomain-like"/>
    <property type="match status" value="2"/>
</dbReference>
<name>A0A927GTA2_9BACL</name>
<evidence type="ECO:0000259" key="6">
    <source>
        <dbReference type="PROSITE" id="PS01124"/>
    </source>
</evidence>
<keyword evidence="3" id="KW-0238">DNA-binding</keyword>